<dbReference type="AlphaFoldDB" id="A0A2Y9ACI4"/>
<reference evidence="2" key="2">
    <citation type="submission" date="2016-10" db="EMBL/GenBank/DDBJ databases">
        <authorList>
            <person name="Cai Z."/>
        </authorList>
    </citation>
    <scope>NUCLEOTIDE SEQUENCE [LARGE SCALE GENOMIC DNA]</scope>
    <source>
        <strain evidence="2">DSM 25227</strain>
    </source>
</reference>
<dbReference type="SUPFAM" id="SSF50939">
    <property type="entry name" value="Sialidases"/>
    <property type="match status" value="1"/>
</dbReference>
<evidence type="ECO:0000313" key="1">
    <source>
        <dbReference type="EMBL" id="PWJ21414.1"/>
    </source>
</evidence>
<sequence>MLTSVATTSQADTASLDSIFTTIASVPSPAGAGGREPSVFATTDGDVLMSWTEPEGAGFAVRMALFDGATWAPAETIITSDELFVNWVDIPSVVAFEDGTLAAHWLQRAGRATYAYNVVLSLSKDGGESWADPIVPHKDRQGVQHGFVSLLPRGEDMLVIWLDGREYAGGGADAPEGGFSDSMQLRATRLTAEGDLSEDISVDARTCSCCQTSAALTGDGVAIVAYRDRTETEIRDISVVRYSEDGWSEPVTVHRDGWQIAGCPVNGPAVDARGGNAVVAWFTAPDDKPAVMASFSEDGGRSFLPPHRLDLGGAIGRVDTIMLGDETALVSWVEWTEEGEALMVCRVTLDEGCPSPTRLHLHTGPGSLNFPRMVAAPGGVIFAWTQPGADIFGAEDRIQLLLGRL</sequence>
<evidence type="ECO:0000313" key="4">
    <source>
        <dbReference type="Proteomes" id="UP000251571"/>
    </source>
</evidence>
<evidence type="ECO:0000313" key="3">
    <source>
        <dbReference type="Proteomes" id="UP000245839"/>
    </source>
</evidence>
<accession>A0A2Y9ACI4</accession>
<name>A0A2Y9ACI4_9RHOB</name>
<dbReference type="EMBL" id="UETC01000002">
    <property type="protein sequence ID" value="SSA42020.1"/>
    <property type="molecule type" value="Genomic_DNA"/>
</dbReference>
<reference evidence="1 3" key="3">
    <citation type="submission" date="2018-03" db="EMBL/GenBank/DDBJ databases">
        <title>Genomic Encyclopedia of Archaeal and Bacterial Type Strains, Phase II (KMG-II): from individual species to whole genera.</title>
        <authorList>
            <person name="Goeker M."/>
        </authorList>
    </citation>
    <scope>NUCLEOTIDE SEQUENCE [LARGE SCALE GENOMIC DNA]</scope>
    <source>
        <strain evidence="1 3">DSM 25227</strain>
    </source>
</reference>
<protein>
    <recommendedName>
        <fullName evidence="5">Exo-alpha-sialidase</fullName>
    </recommendedName>
</protein>
<organism evidence="2 4">
    <name type="scientific">Jannaschia seohaensis</name>
    <dbReference type="NCBI Taxonomy" id="475081"/>
    <lineage>
        <taxon>Bacteria</taxon>
        <taxon>Pseudomonadati</taxon>
        <taxon>Pseudomonadota</taxon>
        <taxon>Alphaproteobacteria</taxon>
        <taxon>Rhodobacterales</taxon>
        <taxon>Roseobacteraceae</taxon>
        <taxon>Jannaschia</taxon>
    </lineage>
</organism>
<gene>
    <name evidence="1" type="ORF">BCF38_102667</name>
    <name evidence="2" type="ORF">SAMN05421539_102667</name>
</gene>
<dbReference type="Proteomes" id="UP000251571">
    <property type="component" value="Unassembled WGS sequence"/>
</dbReference>
<reference evidence="4" key="1">
    <citation type="submission" date="2016-10" db="EMBL/GenBank/DDBJ databases">
        <authorList>
            <person name="Varghese N."/>
            <person name="Submissions S."/>
        </authorList>
    </citation>
    <scope>NUCLEOTIDE SEQUENCE [LARGE SCALE GENOMIC DNA]</scope>
    <source>
        <strain evidence="4">DSM 25227</strain>
    </source>
</reference>
<keyword evidence="3" id="KW-1185">Reference proteome</keyword>
<proteinExistence type="predicted"/>
<dbReference type="InterPro" id="IPR036278">
    <property type="entry name" value="Sialidase_sf"/>
</dbReference>
<dbReference type="OrthoDB" id="9764969at2"/>
<dbReference type="Proteomes" id="UP000245839">
    <property type="component" value="Unassembled WGS sequence"/>
</dbReference>
<dbReference type="CDD" id="cd15482">
    <property type="entry name" value="Sialidase_non-viral"/>
    <property type="match status" value="1"/>
</dbReference>
<dbReference type="Gene3D" id="2.120.10.10">
    <property type="match status" value="1"/>
</dbReference>
<evidence type="ECO:0008006" key="5">
    <source>
        <dbReference type="Google" id="ProtNLM"/>
    </source>
</evidence>
<evidence type="ECO:0000313" key="2">
    <source>
        <dbReference type="EMBL" id="SSA42020.1"/>
    </source>
</evidence>
<dbReference type="RefSeq" id="WP_109563720.1">
    <property type="nucleotide sequence ID" value="NZ_QGDJ01000002.1"/>
</dbReference>
<dbReference type="EMBL" id="QGDJ01000002">
    <property type="protein sequence ID" value="PWJ21414.1"/>
    <property type="molecule type" value="Genomic_DNA"/>
</dbReference>